<organism evidence="4">
    <name type="scientific">Desulfofervidus auxilii</name>
    <dbReference type="NCBI Taxonomy" id="1621989"/>
    <lineage>
        <taxon>Bacteria</taxon>
        <taxon>Pseudomonadati</taxon>
        <taxon>Thermodesulfobacteriota</taxon>
        <taxon>Candidatus Desulfofervidia</taxon>
        <taxon>Candidatus Desulfofervidales</taxon>
        <taxon>Candidatus Desulfofervidaceae</taxon>
        <taxon>Candidatus Desulfofervidus</taxon>
    </lineage>
</organism>
<keyword evidence="4" id="KW-0413">Isomerase</keyword>
<dbReference type="PANTHER" id="PTHR12110:SF21">
    <property type="entry name" value="XYLOSE ISOMERASE-LIKE TIM BARREL DOMAIN-CONTAINING PROTEIN"/>
    <property type="match status" value="1"/>
</dbReference>
<evidence type="ECO:0000313" key="3">
    <source>
        <dbReference type="EMBL" id="HEB74204.1"/>
    </source>
</evidence>
<name>A0A7C1VPT9_DESA2</name>
<keyword evidence="5" id="KW-1185">Reference proteome</keyword>
<dbReference type="GO" id="GO:0016853">
    <property type="term" value="F:isomerase activity"/>
    <property type="evidence" value="ECO:0007669"/>
    <property type="project" value="UniProtKB-KW"/>
</dbReference>
<dbReference type="InterPro" id="IPR050312">
    <property type="entry name" value="IolE/XylAMocC-like"/>
</dbReference>
<sequence>MFTHFFVNVPYDLLVKKYLPLFAKQLLNPEIYFPPEILDKWPEEEFRALAREIEQFNLKTTFHAPFFDLSLGSIEPKVRKATQERLEQTLDLVDFFHPLSIVVHLSYDPRVYDNRLEEWLENAVQTLEKLILIAERKKVYLNLENVFETQPDIFLMFLKRLSSNYVGICFDIGHIYAFTHTTLKDWEVIFPFIKQLHLHDNHGHKDEHLGLGRGNIDFLSLFSLLKKYKLYPVLTLEPHTEEAFWHSLDYLDKLPNETKNFLKTCPRLT</sequence>
<dbReference type="SUPFAM" id="SSF51658">
    <property type="entry name" value="Xylose isomerase-like"/>
    <property type="match status" value="1"/>
</dbReference>
<evidence type="ECO:0000313" key="2">
    <source>
        <dbReference type="EMBL" id="AMM40389.1"/>
    </source>
</evidence>
<reference evidence="2 5" key="1">
    <citation type="submission" date="2015-10" db="EMBL/GenBank/DDBJ databases">
        <title>Candidatus Desulfofervidus auxilii, a hydrogenotrophic sulfate-reducing bacterium involved in the thermophilic anaerobic oxidation of methane.</title>
        <authorList>
            <person name="Krukenberg V."/>
            <person name="Richter M."/>
            <person name="Wegener G."/>
        </authorList>
    </citation>
    <scope>NUCLEOTIDE SEQUENCE [LARGE SCALE GENOMIC DNA]</scope>
    <source>
        <strain evidence="2 5">HS1</strain>
    </source>
</reference>
<dbReference type="EMBL" id="DRKW01000185">
    <property type="protein sequence ID" value="HEB74204.1"/>
    <property type="molecule type" value="Genomic_DNA"/>
</dbReference>
<dbReference type="RefSeq" id="WP_066060750.1">
    <property type="nucleotide sequence ID" value="NZ_CP013015.1"/>
</dbReference>
<feature type="domain" description="Xylose isomerase-like TIM barrel" evidence="1">
    <location>
        <begin position="37"/>
        <end position="253"/>
    </location>
</feature>
<dbReference type="EMBL" id="CP013015">
    <property type="protein sequence ID" value="AMM40389.1"/>
    <property type="molecule type" value="Genomic_DNA"/>
</dbReference>
<dbReference type="Proteomes" id="UP000885738">
    <property type="component" value="Unassembled WGS sequence"/>
</dbReference>
<keyword evidence="2" id="KW-0378">Hydrolase</keyword>
<reference evidence="4" key="2">
    <citation type="journal article" date="2020" name="mSystems">
        <title>Genome- and Community-Level Interaction Insights into Carbon Utilization and Element Cycling Functions of Hydrothermarchaeota in Hydrothermal Sediment.</title>
        <authorList>
            <person name="Zhou Z."/>
            <person name="Liu Y."/>
            <person name="Xu W."/>
            <person name="Pan J."/>
            <person name="Luo Z.H."/>
            <person name="Li M."/>
        </authorList>
    </citation>
    <scope>NUCLEOTIDE SEQUENCE [LARGE SCALE GENOMIC DNA]</scope>
    <source>
        <strain evidence="4">HyVt-389</strain>
        <strain evidence="3">HyVt-45</strain>
    </source>
</reference>
<dbReference type="GO" id="GO:0008833">
    <property type="term" value="F:deoxyribonuclease IV (phage-T4-induced) activity"/>
    <property type="evidence" value="ECO:0007669"/>
    <property type="project" value="UniProtKB-EC"/>
</dbReference>
<dbReference type="KEGG" id="daw:HS1_000583"/>
<dbReference type="InterPro" id="IPR036237">
    <property type="entry name" value="Xyl_isomerase-like_sf"/>
</dbReference>
<protein>
    <submittedName>
        <fullName evidence="4">Sugar phosphate isomerase/epimerase</fullName>
    </submittedName>
    <submittedName>
        <fullName evidence="2">Xylose isomerase-type TIM barrel domain protein</fullName>
        <ecNumber evidence="2">3.1.21.2</ecNumber>
    </submittedName>
</protein>
<dbReference type="OrthoDB" id="9801960at2"/>
<dbReference type="Proteomes" id="UP000070560">
    <property type="component" value="Chromosome"/>
</dbReference>
<accession>A0A7C1VPT9</accession>
<dbReference type="AlphaFoldDB" id="A0A7C1VPT9"/>
<dbReference type="Proteomes" id="UP000886268">
    <property type="component" value="Unassembled WGS sequence"/>
</dbReference>
<dbReference type="PANTHER" id="PTHR12110">
    <property type="entry name" value="HYDROXYPYRUVATE ISOMERASE"/>
    <property type="match status" value="1"/>
</dbReference>
<proteinExistence type="predicted"/>
<evidence type="ECO:0000313" key="4">
    <source>
        <dbReference type="EMBL" id="HEC68343.1"/>
    </source>
</evidence>
<dbReference type="Gene3D" id="3.20.20.150">
    <property type="entry name" value="Divalent-metal-dependent TIM barrel enzymes"/>
    <property type="match status" value="1"/>
</dbReference>
<dbReference type="Pfam" id="PF01261">
    <property type="entry name" value="AP_endonuc_2"/>
    <property type="match status" value="1"/>
</dbReference>
<dbReference type="InterPro" id="IPR013022">
    <property type="entry name" value="Xyl_isomerase-like_TIM-brl"/>
</dbReference>
<evidence type="ECO:0000259" key="1">
    <source>
        <dbReference type="Pfam" id="PF01261"/>
    </source>
</evidence>
<evidence type="ECO:0000313" key="5">
    <source>
        <dbReference type="Proteomes" id="UP000070560"/>
    </source>
</evidence>
<gene>
    <name evidence="4" type="ORF">ENI35_06005</name>
    <name evidence="3" type="ORF">ENJ03_03175</name>
    <name evidence="2" type="ORF">HS1_000583</name>
</gene>
<dbReference type="EMBL" id="DRIH01000211">
    <property type="protein sequence ID" value="HEC68343.1"/>
    <property type="molecule type" value="Genomic_DNA"/>
</dbReference>
<dbReference type="EC" id="3.1.21.2" evidence="2"/>